<keyword evidence="2" id="KW-1185">Reference proteome</keyword>
<dbReference type="RefSeq" id="WP_009117685.1">
    <property type="nucleotide sequence ID" value="NZ_JH165168.1"/>
</dbReference>
<name>G4CTY5_9NEIS</name>
<dbReference type="AlphaFoldDB" id="G4CTY5"/>
<gene>
    <name evidence="1" type="ORF">HMPREF9370_2545</name>
</gene>
<sequence length="89" mass="10792">MDYPANKTPIQKKKRRWRWAKVTAALLLLTVVFYGLSNDKYAYWKNLMAKDPKPEGVSEAEYREKNRAGYCWRDRKFYRPEELRQQAME</sequence>
<reference evidence="1 2" key="1">
    <citation type="submission" date="2011-06" db="EMBL/GenBank/DDBJ databases">
        <authorList>
            <person name="Muzny D."/>
            <person name="Qin X."/>
            <person name="Deng J."/>
            <person name="Jiang H."/>
            <person name="Liu Y."/>
            <person name="Qu J."/>
            <person name="Song X.-Z."/>
            <person name="Zhang L."/>
            <person name="Thornton R."/>
            <person name="Coyle M."/>
            <person name="Francisco L."/>
            <person name="Jackson L."/>
            <person name="Javaid M."/>
            <person name="Korchina V."/>
            <person name="Kovar C."/>
            <person name="Mata R."/>
            <person name="Mathew T."/>
            <person name="Ngo R."/>
            <person name="Nguyen L."/>
            <person name="Nguyen N."/>
            <person name="Okwuonu G."/>
            <person name="Ongeri F."/>
            <person name="Pham C."/>
            <person name="Simmons D."/>
            <person name="Wilczek-Boney K."/>
            <person name="Hale W."/>
            <person name="Jakkamsetti A."/>
            <person name="Pham P."/>
            <person name="Ruth R."/>
            <person name="San Lucas F."/>
            <person name="Warren J."/>
            <person name="Zhang J."/>
            <person name="Zhao Z."/>
            <person name="Zhou C."/>
            <person name="Zhu D."/>
            <person name="Lee S."/>
            <person name="Bess C."/>
            <person name="Blankenburg K."/>
            <person name="Forbes L."/>
            <person name="Fu Q."/>
            <person name="Gubbala S."/>
            <person name="Hirani K."/>
            <person name="Jayaseelan J.C."/>
            <person name="Lara F."/>
            <person name="Munidasa M."/>
            <person name="Palculict T."/>
            <person name="Patil S."/>
            <person name="Pu L.-L."/>
            <person name="Saada N."/>
            <person name="Tang L."/>
            <person name="Weissenberger G."/>
            <person name="Zhu Y."/>
            <person name="Hemphill L."/>
            <person name="Shang Y."/>
            <person name="Youmans B."/>
            <person name="Ayvaz T."/>
            <person name="Ross M."/>
            <person name="Santibanez J."/>
            <person name="Aqrawi P."/>
            <person name="Gross S."/>
            <person name="Joshi V."/>
            <person name="Fowler G."/>
            <person name="Nazareth L."/>
            <person name="Reid J."/>
            <person name="Worley K."/>
            <person name="Petrosino J."/>
            <person name="Highlander S."/>
            <person name="Gibbs R."/>
        </authorList>
    </citation>
    <scope>NUCLEOTIDE SEQUENCE [LARGE SCALE GENOMIC DNA]</scope>
    <source>
        <strain evidence="1 2">9715</strain>
    </source>
</reference>
<accession>G4CTY5</accession>
<proteinExistence type="predicted"/>
<protein>
    <submittedName>
        <fullName evidence="1">Uncharacterized protein</fullName>
    </submittedName>
</protein>
<dbReference type="Proteomes" id="UP000005336">
    <property type="component" value="Unassembled WGS sequence"/>
</dbReference>
<evidence type="ECO:0000313" key="1">
    <source>
        <dbReference type="EMBL" id="EGZ43332.1"/>
    </source>
</evidence>
<dbReference type="EMBL" id="AGAZ01000091">
    <property type="protein sequence ID" value="EGZ43332.1"/>
    <property type="molecule type" value="Genomic_DNA"/>
</dbReference>
<feature type="non-terminal residue" evidence="1">
    <location>
        <position position="89"/>
    </location>
</feature>
<comment type="caution">
    <text evidence="1">The sequence shown here is derived from an EMBL/GenBank/DDBJ whole genome shotgun (WGS) entry which is preliminary data.</text>
</comment>
<dbReference type="HOGENOM" id="CLU_2460011_0_0_4"/>
<evidence type="ECO:0000313" key="2">
    <source>
        <dbReference type="Proteomes" id="UP000005336"/>
    </source>
</evidence>
<organism evidence="1 2">
    <name type="scientific">Neisseria wadsworthii 9715</name>
    <dbReference type="NCBI Taxonomy" id="1030841"/>
    <lineage>
        <taxon>Bacteria</taxon>
        <taxon>Pseudomonadati</taxon>
        <taxon>Pseudomonadota</taxon>
        <taxon>Betaproteobacteria</taxon>
        <taxon>Neisseriales</taxon>
        <taxon>Neisseriaceae</taxon>
        <taxon>Neisseria</taxon>
    </lineage>
</organism>